<dbReference type="AlphaFoldDB" id="A0AAE3L0Q5"/>
<dbReference type="EMBL" id="JANUCT010000002">
    <property type="protein sequence ID" value="MCS3902440.1"/>
    <property type="molecule type" value="Genomic_DNA"/>
</dbReference>
<accession>A0AAE3L0Q5</accession>
<dbReference type="PANTHER" id="PTHR38471">
    <property type="entry name" value="FOUR HELIX BUNDLE PROTEIN"/>
    <property type="match status" value="1"/>
</dbReference>
<dbReference type="CDD" id="cd16377">
    <property type="entry name" value="23S_rRNA_IVP_like"/>
    <property type="match status" value="1"/>
</dbReference>
<sequence>MKTHRDLDVWHIAIELAENIYVLTREFPNQEIYGLVSQIRRSAVSISANLAEVGARNTRKEFLQFLYYARASSSELDTLLEIAKRPNMAEQGKIK</sequence>
<evidence type="ECO:0000313" key="1">
    <source>
        <dbReference type="EMBL" id="MCS3902440.1"/>
    </source>
</evidence>
<dbReference type="InterPro" id="IPR012657">
    <property type="entry name" value="23S_rRNA-intervening_sequence"/>
</dbReference>
<dbReference type="InterPro" id="IPR036583">
    <property type="entry name" value="23S_rRNA_IVS_sf"/>
</dbReference>
<organism evidence="1 2">
    <name type="scientific">Methylohalomonas lacus</name>
    <dbReference type="NCBI Taxonomy" id="398773"/>
    <lineage>
        <taxon>Bacteria</taxon>
        <taxon>Pseudomonadati</taxon>
        <taxon>Pseudomonadota</taxon>
        <taxon>Gammaproteobacteria</taxon>
        <taxon>Methylohalomonadales</taxon>
        <taxon>Methylohalomonadaceae</taxon>
        <taxon>Methylohalomonas</taxon>
    </lineage>
</organism>
<dbReference type="PANTHER" id="PTHR38471:SF2">
    <property type="entry name" value="FOUR HELIX BUNDLE PROTEIN"/>
    <property type="match status" value="1"/>
</dbReference>
<evidence type="ECO:0000313" key="2">
    <source>
        <dbReference type="Proteomes" id="UP001204445"/>
    </source>
</evidence>
<dbReference type="NCBIfam" id="TIGR02436">
    <property type="entry name" value="four helix bundle protein"/>
    <property type="match status" value="1"/>
</dbReference>
<comment type="caution">
    <text evidence="1">The sequence shown here is derived from an EMBL/GenBank/DDBJ whole genome shotgun (WGS) entry which is preliminary data.</text>
</comment>
<proteinExistence type="predicted"/>
<dbReference type="RefSeq" id="WP_259053960.1">
    <property type="nucleotide sequence ID" value="NZ_JANUCT010000002.1"/>
</dbReference>
<keyword evidence="2" id="KW-1185">Reference proteome</keyword>
<protein>
    <submittedName>
        <fullName evidence="1">Four helix bundle protein</fullName>
    </submittedName>
</protein>
<gene>
    <name evidence="1" type="ORF">J2T55_000436</name>
</gene>
<name>A0AAE3L0Q5_9GAMM</name>
<dbReference type="Pfam" id="PF05635">
    <property type="entry name" value="23S_rRNA_IVP"/>
    <property type="match status" value="1"/>
</dbReference>
<reference evidence="1" key="1">
    <citation type="submission" date="2022-08" db="EMBL/GenBank/DDBJ databases">
        <title>Genomic Encyclopedia of Type Strains, Phase III (KMG-III): the genomes of soil and plant-associated and newly described type strains.</title>
        <authorList>
            <person name="Whitman W."/>
        </authorList>
    </citation>
    <scope>NUCLEOTIDE SEQUENCE</scope>
    <source>
        <strain evidence="1">HMT 1</strain>
    </source>
</reference>
<dbReference type="SUPFAM" id="SSF158446">
    <property type="entry name" value="IVS-encoded protein-like"/>
    <property type="match status" value="1"/>
</dbReference>
<dbReference type="Proteomes" id="UP001204445">
    <property type="component" value="Unassembled WGS sequence"/>
</dbReference>
<dbReference type="Gene3D" id="1.20.1440.60">
    <property type="entry name" value="23S rRNA-intervening sequence"/>
    <property type="match status" value="1"/>
</dbReference>